<feature type="region of interest" description="Disordered" evidence="1">
    <location>
        <begin position="39"/>
        <end position="79"/>
    </location>
</feature>
<feature type="compositionally biased region" description="Polar residues" evidence="1">
    <location>
        <begin position="60"/>
        <end position="79"/>
    </location>
</feature>
<organism evidence="2 3">
    <name type="scientific">Cordyceps militaris (strain CM01)</name>
    <name type="common">Caterpillar fungus</name>
    <dbReference type="NCBI Taxonomy" id="983644"/>
    <lineage>
        <taxon>Eukaryota</taxon>
        <taxon>Fungi</taxon>
        <taxon>Dikarya</taxon>
        <taxon>Ascomycota</taxon>
        <taxon>Pezizomycotina</taxon>
        <taxon>Sordariomycetes</taxon>
        <taxon>Hypocreomycetidae</taxon>
        <taxon>Hypocreales</taxon>
        <taxon>Cordycipitaceae</taxon>
        <taxon>Cordyceps</taxon>
    </lineage>
</organism>
<evidence type="ECO:0000313" key="2">
    <source>
        <dbReference type="EMBL" id="EGX96007.1"/>
    </source>
</evidence>
<evidence type="ECO:0000313" key="3">
    <source>
        <dbReference type="Proteomes" id="UP000001610"/>
    </source>
</evidence>
<dbReference type="Proteomes" id="UP000001610">
    <property type="component" value="Unassembled WGS sequence"/>
</dbReference>
<dbReference type="HOGENOM" id="CLU_2183815_0_0_1"/>
<proteinExistence type="predicted"/>
<dbReference type="AlphaFoldDB" id="G3J5E6"/>
<reference evidence="2 3" key="1">
    <citation type="journal article" date="2011" name="Genome Biol.">
        <title>Genome sequence of the insect pathogenic fungus Cordyceps militaris, a valued traditional Chinese medicine.</title>
        <authorList>
            <person name="Zheng P."/>
            <person name="Xia Y."/>
            <person name="Xiao G."/>
            <person name="Xiong C."/>
            <person name="Hu X."/>
            <person name="Zhang S."/>
            <person name="Zheng H."/>
            <person name="Huang Y."/>
            <person name="Zhou Y."/>
            <person name="Wang S."/>
            <person name="Zhao G.P."/>
            <person name="Liu X."/>
            <person name="St Leger R.J."/>
            <person name="Wang C."/>
        </authorList>
    </citation>
    <scope>NUCLEOTIDE SEQUENCE [LARGE SCALE GENOMIC DNA]</scope>
    <source>
        <strain evidence="2 3">CM01</strain>
    </source>
</reference>
<dbReference type="EMBL" id="JH126399">
    <property type="protein sequence ID" value="EGX96007.1"/>
    <property type="molecule type" value="Genomic_DNA"/>
</dbReference>
<name>G3J5E6_CORMM</name>
<dbReference type="RefSeq" id="XP_006665884.1">
    <property type="nucleotide sequence ID" value="XM_006665821.1"/>
</dbReference>
<gene>
    <name evidence="2" type="ORF">CCM_00662</name>
</gene>
<sequence length="109" mass="11923">MHRGIAFQPRHANEARVCLPASPQDKVFPGRFLAYLVQPHSPPRDTAKASSVDEPACTPATASPGPSRQGSLSLDPETTNPWPRSLFPFVRTAPNFSVADHRFFTADLL</sequence>
<evidence type="ECO:0000256" key="1">
    <source>
        <dbReference type="SAM" id="MobiDB-lite"/>
    </source>
</evidence>
<accession>G3J5E6</accession>
<protein>
    <submittedName>
        <fullName evidence="2">Uncharacterized protein</fullName>
    </submittedName>
</protein>
<dbReference type="GeneID" id="18162696"/>
<dbReference type="KEGG" id="cmt:CCM_00662"/>
<dbReference type="VEuPathDB" id="FungiDB:CCM_00662"/>
<dbReference type="InParanoid" id="G3J5E6"/>
<keyword evidence="3" id="KW-1185">Reference proteome</keyword>